<dbReference type="Gene3D" id="3.40.50.720">
    <property type="entry name" value="NAD(P)-binding Rossmann-like Domain"/>
    <property type="match status" value="1"/>
</dbReference>
<keyword evidence="1" id="KW-0560">Oxidoreductase</keyword>
<comment type="caution">
    <text evidence="5">The sequence shown here is derived from an EMBL/GenBank/DDBJ whole genome shotgun (WGS) entry which is preliminary data.</text>
</comment>
<dbReference type="PANTHER" id="PTHR43818:SF11">
    <property type="entry name" value="BCDNA.GH03377"/>
    <property type="match status" value="1"/>
</dbReference>
<dbReference type="InterPro" id="IPR050463">
    <property type="entry name" value="Gfo/Idh/MocA_oxidrdct_glycsds"/>
</dbReference>
<accession>A0ABT1DST8</accession>
<dbReference type="Gene3D" id="3.30.360.10">
    <property type="entry name" value="Dihydrodipicolinate Reductase, domain 2"/>
    <property type="match status" value="1"/>
</dbReference>
<dbReference type="Proteomes" id="UP001523369">
    <property type="component" value="Unassembled WGS sequence"/>
</dbReference>
<dbReference type="InterPro" id="IPR055170">
    <property type="entry name" value="GFO_IDH_MocA-like_dom"/>
</dbReference>
<dbReference type="Pfam" id="PF01408">
    <property type="entry name" value="GFO_IDH_MocA"/>
    <property type="match status" value="1"/>
</dbReference>
<feature type="domain" description="Gfo/Idh/MocA-like oxidoreductase N-terminal" evidence="3">
    <location>
        <begin position="6"/>
        <end position="119"/>
    </location>
</feature>
<dbReference type="SUPFAM" id="SSF51735">
    <property type="entry name" value="NAD(P)-binding Rossmann-fold domains"/>
    <property type="match status" value="1"/>
</dbReference>
<evidence type="ECO:0000313" key="5">
    <source>
        <dbReference type="EMBL" id="MCO8273901.1"/>
    </source>
</evidence>
<dbReference type="InterPro" id="IPR000683">
    <property type="entry name" value="Gfo/Idh/MocA-like_OxRdtase_N"/>
</dbReference>
<dbReference type="SUPFAM" id="SSF55347">
    <property type="entry name" value="Glyceraldehyde-3-phosphate dehydrogenase-like, C-terminal domain"/>
    <property type="match status" value="1"/>
</dbReference>
<gene>
    <name evidence="5" type="ORF">M1L60_25210</name>
</gene>
<dbReference type="PANTHER" id="PTHR43818">
    <property type="entry name" value="BCDNA.GH03377"/>
    <property type="match status" value="1"/>
</dbReference>
<proteinExistence type="predicted"/>
<reference evidence="5 6" key="1">
    <citation type="submission" date="2022-06" db="EMBL/GenBank/DDBJ databases">
        <title>New Species of the Genus Actinoplanes, ActinopZanes ferrugineus.</title>
        <authorList>
            <person name="Ding P."/>
        </authorList>
    </citation>
    <scope>NUCLEOTIDE SEQUENCE [LARGE SCALE GENOMIC DNA]</scope>
    <source>
        <strain evidence="5 6">TRM88003</strain>
    </source>
</reference>
<evidence type="ECO:0000259" key="3">
    <source>
        <dbReference type="Pfam" id="PF01408"/>
    </source>
</evidence>
<evidence type="ECO:0000259" key="4">
    <source>
        <dbReference type="Pfam" id="PF22725"/>
    </source>
</evidence>
<dbReference type="RefSeq" id="WP_253239978.1">
    <property type="nucleotide sequence ID" value="NZ_JAMYJR010000027.1"/>
</dbReference>
<dbReference type="InterPro" id="IPR036291">
    <property type="entry name" value="NAD(P)-bd_dom_sf"/>
</dbReference>
<keyword evidence="6" id="KW-1185">Reference proteome</keyword>
<dbReference type="Pfam" id="PF22725">
    <property type="entry name" value="GFO_IDH_MocA_C3"/>
    <property type="match status" value="1"/>
</dbReference>
<evidence type="ECO:0000256" key="2">
    <source>
        <dbReference type="SAM" id="MobiDB-lite"/>
    </source>
</evidence>
<protein>
    <submittedName>
        <fullName evidence="5">Gfo/Idh/MocA family oxidoreductase</fullName>
    </submittedName>
</protein>
<name>A0ABT1DST8_9ACTN</name>
<feature type="compositionally biased region" description="Low complexity" evidence="2">
    <location>
        <begin position="341"/>
        <end position="363"/>
    </location>
</feature>
<evidence type="ECO:0000256" key="1">
    <source>
        <dbReference type="ARBA" id="ARBA00023002"/>
    </source>
</evidence>
<organism evidence="5 6">
    <name type="scientific">Paractinoplanes aksuensis</name>
    <dbReference type="NCBI Taxonomy" id="2939490"/>
    <lineage>
        <taxon>Bacteria</taxon>
        <taxon>Bacillati</taxon>
        <taxon>Actinomycetota</taxon>
        <taxon>Actinomycetes</taxon>
        <taxon>Micromonosporales</taxon>
        <taxon>Micromonosporaceae</taxon>
        <taxon>Paractinoplanes</taxon>
    </lineage>
</organism>
<feature type="domain" description="GFO/IDH/MocA-like oxidoreductase" evidence="4">
    <location>
        <begin position="131"/>
        <end position="265"/>
    </location>
</feature>
<evidence type="ECO:0000313" key="6">
    <source>
        <dbReference type="Proteomes" id="UP001523369"/>
    </source>
</evidence>
<feature type="region of interest" description="Disordered" evidence="2">
    <location>
        <begin position="338"/>
        <end position="363"/>
    </location>
</feature>
<sequence length="363" mass="38049">MGEPHRIGIVGAGWISSAYLETLRDHPAITVAAVADLDESRAAEVAAGLADCRALPVDALMKDSSIRTILNLTIPAAHAAVALDAIAHDKQVYGEKPLAAEMSGARSILDRAAAAELTVGCAPDTVLGTGVQTARSTIDAGLIGRPLSAVAVMATPGHERWHHNPDFYYRPGGGPLLDMGPYYLTALIHLLGPIEAVTGAAARPRLTRVIGAGPRAGDQVQVEVDTHVTGILHHTSGALSTITTSFDAVRTTAAPIEVHGETGSLAVPDPNMFTGDVRLFELGAPDWRTVAPSAGYVDAARGIGLLDMLTTPSPRATGTLALHVLDAMTTLLRSADEGRRLPLTTTTDRPDLVPLTPPRTWRQ</sequence>
<dbReference type="EMBL" id="JAMYJR010000027">
    <property type="protein sequence ID" value="MCO8273901.1"/>
    <property type="molecule type" value="Genomic_DNA"/>
</dbReference>